<dbReference type="EMBL" id="JASCZI010151646">
    <property type="protein sequence ID" value="MED6173874.1"/>
    <property type="molecule type" value="Genomic_DNA"/>
</dbReference>
<sequence length="220" mass="25135">MSAGVKAKRSARKIPVAYRDFFRKAKLLLLQVLATSQSPCRVSKVLASVSYFITKNFVYITPERSPSLKPKSSKVFLNIMLEFPTRILRTRPDPSFAEITLRGSLPIRTSRSPVDFLSISDCLFNNILKIESGSEKDVFLEDLWIDLHDGGCQWSIVFEFLLQWLWLALELGVSLVVPRVMWFRINLGSRMGMGVLGICYHPTDFFMIDEFLGNNLYLLS</sequence>
<organism evidence="1 2">
    <name type="scientific">Stylosanthes scabra</name>
    <dbReference type="NCBI Taxonomy" id="79078"/>
    <lineage>
        <taxon>Eukaryota</taxon>
        <taxon>Viridiplantae</taxon>
        <taxon>Streptophyta</taxon>
        <taxon>Embryophyta</taxon>
        <taxon>Tracheophyta</taxon>
        <taxon>Spermatophyta</taxon>
        <taxon>Magnoliopsida</taxon>
        <taxon>eudicotyledons</taxon>
        <taxon>Gunneridae</taxon>
        <taxon>Pentapetalae</taxon>
        <taxon>rosids</taxon>
        <taxon>fabids</taxon>
        <taxon>Fabales</taxon>
        <taxon>Fabaceae</taxon>
        <taxon>Papilionoideae</taxon>
        <taxon>50 kb inversion clade</taxon>
        <taxon>dalbergioids sensu lato</taxon>
        <taxon>Dalbergieae</taxon>
        <taxon>Pterocarpus clade</taxon>
        <taxon>Stylosanthes</taxon>
    </lineage>
</organism>
<evidence type="ECO:0000313" key="1">
    <source>
        <dbReference type="EMBL" id="MED6173874.1"/>
    </source>
</evidence>
<accession>A0ABU6VL36</accession>
<name>A0ABU6VL36_9FABA</name>
<evidence type="ECO:0000313" key="2">
    <source>
        <dbReference type="Proteomes" id="UP001341840"/>
    </source>
</evidence>
<gene>
    <name evidence="1" type="ORF">PIB30_063768</name>
</gene>
<dbReference type="Proteomes" id="UP001341840">
    <property type="component" value="Unassembled WGS sequence"/>
</dbReference>
<proteinExistence type="predicted"/>
<reference evidence="1 2" key="1">
    <citation type="journal article" date="2023" name="Plants (Basel)">
        <title>Bridging the Gap: Combining Genomics and Transcriptomics Approaches to Understand Stylosanthes scabra, an Orphan Legume from the Brazilian Caatinga.</title>
        <authorList>
            <person name="Ferreira-Neto J.R.C."/>
            <person name="da Silva M.D."/>
            <person name="Binneck E."/>
            <person name="de Melo N.F."/>
            <person name="da Silva R.H."/>
            <person name="de Melo A.L.T.M."/>
            <person name="Pandolfi V."/>
            <person name="Bustamante F.O."/>
            <person name="Brasileiro-Vidal A.C."/>
            <person name="Benko-Iseppon A.M."/>
        </authorList>
    </citation>
    <scope>NUCLEOTIDE SEQUENCE [LARGE SCALE GENOMIC DNA]</scope>
    <source>
        <tissue evidence="1">Leaves</tissue>
    </source>
</reference>
<protein>
    <submittedName>
        <fullName evidence="1">Uncharacterized protein</fullName>
    </submittedName>
</protein>
<keyword evidence="2" id="KW-1185">Reference proteome</keyword>
<comment type="caution">
    <text evidence="1">The sequence shown here is derived from an EMBL/GenBank/DDBJ whole genome shotgun (WGS) entry which is preliminary data.</text>
</comment>